<organism evidence="1 2">
    <name type="scientific">Trifolium medium</name>
    <dbReference type="NCBI Taxonomy" id="97028"/>
    <lineage>
        <taxon>Eukaryota</taxon>
        <taxon>Viridiplantae</taxon>
        <taxon>Streptophyta</taxon>
        <taxon>Embryophyta</taxon>
        <taxon>Tracheophyta</taxon>
        <taxon>Spermatophyta</taxon>
        <taxon>Magnoliopsida</taxon>
        <taxon>eudicotyledons</taxon>
        <taxon>Gunneridae</taxon>
        <taxon>Pentapetalae</taxon>
        <taxon>rosids</taxon>
        <taxon>fabids</taxon>
        <taxon>Fabales</taxon>
        <taxon>Fabaceae</taxon>
        <taxon>Papilionoideae</taxon>
        <taxon>50 kb inversion clade</taxon>
        <taxon>NPAAA clade</taxon>
        <taxon>Hologalegina</taxon>
        <taxon>IRL clade</taxon>
        <taxon>Trifolieae</taxon>
        <taxon>Trifolium</taxon>
    </lineage>
</organism>
<evidence type="ECO:0000313" key="1">
    <source>
        <dbReference type="EMBL" id="MCI24026.1"/>
    </source>
</evidence>
<dbReference type="Proteomes" id="UP000265520">
    <property type="component" value="Unassembled WGS sequence"/>
</dbReference>
<name>A0A392QKE9_9FABA</name>
<comment type="caution">
    <text evidence="1">The sequence shown here is derived from an EMBL/GenBank/DDBJ whole genome shotgun (WGS) entry which is preliminary data.</text>
</comment>
<reference evidence="1 2" key="1">
    <citation type="journal article" date="2018" name="Front. Plant Sci.">
        <title>Red Clover (Trifolium pratense) and Zigzag Clover (T. medium) - A Picture of Genomic Similarities and Differences.</title>
        <authorList>
            <person name="Dluhosova J."/>
            <person name="Istvanek J."/>
            <person name="Nedelnik J."/>
            <person name="Repkova J."/>
        </authorList>
    </citation>
    <scope>NUCLEOTIDE SEQUENCE [LARGE SCALE GENOMIC DNA]</scope>
    <source>
        <strain evidence="2">cv. 10/8</strain>
        <tissue evidence="1">Leaf</tissue>
    </source>
</reference>
<protein>
    <submittedName>
        <fullName evidence="1">Ribonuclease H protein</fullName>
    </submittedName>
</protein>
<keyword evidence="2" id="KW-1185">Reference proteome</keyword>
<dbReference type="AlphaFoldDB" id="A0A392QKE9"/>
<feature type="non-terminal residue" evidence="1">
    <location>
        <position position="1"/>
    </location>
</feature>
<dbReference type="EMBL" id="LXQA010139190">
    <property type="protein sequence ID" value="MCI24026.1"/>
    <property type="molecule type" value="Genomic_DNA"/>
</dbReference>
<sequence length="148" mass="16664">CRSKKDGGLGVKDLKVFNLSLLAKWRWRLLSDDNPHWKLVLEAKYGCVGRPTLPIGRFSKASLWWRDLVGLGVVRGVEGDWLEDIFIHNICDGGDTKFWHDKWCHMGPLAVVFPRLHRLSLQEQAFIKDMGGALSGVHPNVGNGSYLA</sequence>
<evidence type="ECO:0000313" key="2">
    <source>
        <dbReference type="Proteomes" id="UP000265520"/>
    </source>
</evidence>
<proteinExistence type="predicted"/>
<accession>A0A392QKE9</accession>